<feature type="transmembrane region" description="Helical" evidence="1">
    <location>
        <begin position="52"/>
        <end position="72"/>
    </location>
</feature>
<protein>
    <recommendedName>
        <fullName evidence="4">YfhO family protein</fullName>
    </recommendedName>
</protein>
<feature type="transmembrane region" description="Helical" evidence="1">
    <location>
        <begin position="339"/>
        <end position="358"/>
    </location>
</feature>
<evidence type="ECO:0000313" key="2">
    <source>
        <dbReference type="EMBL" id="PZR78368.1"/>
    </source>
</evidence>
<organism evidence="2 3">
    <name type="scientific">Candidatus Aeolococcus gillhamiae</name>
    <dbReference type="NCBI Taxonomy" id="3127015"/>
    <lineage>
        <taxon>Bacteria</taxon>
        <taxon>Bacillati</taxon>
        <taxon>Candidatus Dormiibacterota</taxon>
        <taxon>Candidatus Dormibacteria</taxon>
        <taxon>Candidatus Aeolococcales</taxon>
        <taxon>Candidatus Aeolococcaceae</taxon>
        <taxon>Candidatus Aeolococcus</taxon>
    </lineage>
</organism>
<dbReference type="InterPro" id="IPR018580">
    <property type="entry name" value="Uncharacterised_YfhO"/>
</dbReference>
<feature type="transmembrane region" description="Helical" evidence="1">
    <location>
        <begin position="880"/>
        <end position="899"/>
    </location>
</feature>
<evidence type="ECO:0008006" key="4">
    <source>
        <dbReference type="Google" id="ProtNLM"/>
    </source>
</evidence>
<feature type="transmembrane region" description="Helical" evidence="1">
    <location>
        <begin position="278"/>
        <end position="300"/>
    </location>
</feature>
<dbReference type="Proteomes" id="UP000248724">
    <property type="component" value="Unassembled WGS sequence"/>
</dbReference>
<feature type="transmembrane region" description="Helical" evidence="1">
    <location>
        <begin position="153"/>
        <end position="169"/>
    </location>
</feature>
<dbReference type="AlphaFoldDB" id="A0A2W5ZYH8"/>
<gene>
    <name evidence="2" type="ORF">DLM65_13180</name>
</gene>
<keyword evidence="1" id="KW-0812">Transmembrane</keyword>
<dbReference type="Pfam" id="PF09586">
    <property type="entry name" value="YfhO"/>
    <property type="match status" value="1"/>
</dbReference>
<dbReference type="PANTHER" id="PTHR38454:SF1">
    <property type="entry name" value="INTEGRAL MEMBRANE PROTEIN"/>
    <property type="match status" value="1"/>
</dbReference>
<accession>A0A2W5ZYH8</accession>
<feature type="transmembrane region" description="Helical" evidence="1">
    <location>
        <begin position="175"/>
        <end position="193"/>
    </location>
</feature>
<feature type="transmembrane region" description="Helical" evidence="1">
    <location>
        <begin position="370"/>
        <end position="393"/>
    </location>
</feature>
<proteinExistence type="predicted"/>
<feature type="transmembrane region" description="Helical" evidence="1">
    <location>
        <begin position="205"/>
        <end position="225"/>
    </location>
</feature>
<dbReference type="EMBL" id="QHBU01000260">
    <property type="protein sequence ID" value="PZR78368.1"/>
    <property type="molecule type" value="Genomic_DNA"/>
</dbReference>
<feature type="transmembrane region" description="Helical" evidence="1">
    <location>
        <begin position="436"/>
        <end position="458"/>
    </location>
</feature>
<reference evidence="2 3" key="1">
    <citation type="journal article" date="2017" name="Nature">
        <title>Atmospheric trace gases support primary production in Antarctic desert surface soil.</title>
        <authorList>
            <person name="Ji M."/>
            <person name="Greening C."/>
            <person name="Vanwonterghem I."/>
            <person name="Carere C.R."/>
            <person name="Bay S.K."/>
            <person name="Steen J.A."/>
            <person name="Montgomery K."/>
            <person name="Lines T."/>
            <person name="Beardall J."/>
            <person name="van Dorst J."/>
            <person name="Snape I."/>
            <person name="Stott M.B."/>
            <person name="Hugenholtz P."/>
            <person name="Ferrari B.C."/>
        </authorList>
    </citation>
    <scope>NUCLEOTIDE SEQUENCE [LARGE SCALE GENOMIC DNA]</scope>
    <source>
        <strain evidence="2">RRmetagenome_bin12</strain>
    </source>
</reference>
<feature type="transmembrane region" description="Helical" evidence="1">
    <location>
        <begin position="79"/>
        <end position="100"/>
    </location>
</feature>
<dbReference type="PANTHER" id="PTHR38454">
    <property type="entry name" value="INTEGRAL MEMBRANE PROTEIN-RELATED"/>
    <property type="match status" value="1"/>
</dbReference>
<comment type="caution">
    <text evidence="2">The sequence shown here is derived from an EMBL/GenBank/DDBJ whole genome shotgun (WGS) entry which is preliminary data.</text>
</comment>
<evidence type="ECO:0000256" key="1">
    <source>
        <dbReference type="SAM" id="Phobius"/>
    </source>
</evidence>
<evidence type="ECO:0000313" key="3">
    <source>
        <dbReference type="Proteomes" id="UP000248724"/>
    </source>
</evidence>
<feature type="transmembrane region" description="Helical" evidence="1">
    <location>
        <begin position="405"/>
        <end position="424"/>
    </location>
</feature>
<keyword evidence="1" id="KW-0472">Membrane</keyword>
<sequence>MAVVGFAGAWARGALLIDGPGIAIYVRLALHHLVANGRVSYWIPEMWTGTPAWALGPSFPVLALVPLAALVGSVTAVKVAILALQIAGAWGAWVLARSLWDDGPAAFLAGLVYGLNPIVISHGALAGSETSMGVIAAAPWLVWSLRRGLRGEGTRYLVAAGLVSAFAVLQEAEFAYGLAALCACLVAMEVGRIRQALSDASARRLAGRAALVVAVCLGSIAHWLLPFLSLHQWFVLSPRPLVEADLVRGIGNTVGRELGIFLHRTTLDGVVTPDRGGLVASVFYLGRVPAAFTALTAVLVARRREERTLTAVLLASAAGLWMSTGAVSLAAGGPVLRRNVLGLLLAGLVAGVIVGGFLRRLELRRATLPLAIAVACSLFLAPYASPFILLRGVVPLLSSIRFPRFYILAVLGVALGTAWPVAHFRRWFLAGHHRTAKALAGALAVVVAAAVMADVWPYRSFYRLKPPPSAAAYRQAETTLAQRPMGARIAIGSVDPRIVSTLLDKGAELSSGWPHPVAGVQVWRLTVGALLGGPPGYSNRALGLSATAYSIREIPIRQGTASQAVAHVNVLANPTNLPLVRTYDQALGVQDPSIAAELAVAMAHRNVGTVVGGPAVSRSLGRLAFAAPVPARACSDHSMTRPLGGLVREVDIACALRPWLEAGVGGQELFGLDKTPGASFTAKSNGLRGVSVWFFDPPGDAELVLREVAPNGAPGPEVVRTKVSNVDENGLTEFRFDPIADSAGKRYVYDVECPTCYTELEPQTVASVAPNGSGNLLLNGSLDSKHLAAFAPVYDRASPAQPSATRVDTRRPAPDRWQIRTSGDRPTLLVVSEAYFPGWRARVDGHSVRVLQADGAFIGVLLEPGEHQIVLEYPTPTAAIVGRMITAVTLIGLIIAGLGSRARRRRHALEVGPPSVEPSGKDALGAG</sequence>
<feature type="transmembrane region" description="Helical" evidence="1">
    <location>
        <begin position="312"/>
        <end position="333"/>
    </location>
</feature>
<name>A0A2W5ZYH8_9BACT</name>
<keyword evidence="1" id="KW-1133">Transmembrane helix</keyword>